<reference evidence="2" key="1">
    <citation type="submission" date="2020-09" db="EMBL/GenBank/DDBJ databases">
        <authorList>
            <person name="Kikuchi T."/>
        </authorList>
    </citation>
    <scope>NUCLEOTIDE SEQUENCE</scope>
    <source>
        <strain evidence="2">SH1</strain>
    </source>
</reference>
<dbReference type="PANTHER" id="PTHR10974">
    <property type="entry name" value="FI08016P-RELATED"/>
    <property type="match status" value="1"/>
</dbReference>
<comment type="caution">
    <text evidence="2">The sequence shown here is derived from an EMBL/GenBank/DDBJ whole genome shotgun (WGS) entry which is preliminary data.</text>
</comment>
<dbReference type="GO" id="GO:0005615">
    <property type="term" value="C:extracellular space"/>
    <property type="evidence" value="ECO:0007669"/>
    <property type="project" value="TreeGrafter"/>
</dbReference>
<keyword evidence="1" id="KW-1133">Transmembrane helix</keyword>
<protein>
    <submittedName>
        <fullName evidence="2">Uncharacterized protein</fullName>
    </submittedName>
</protein>
<dbReference type="Pfam" id="PF02995">
    <property type="entry name" value="DUF229"/>
    <property type="match status" value="2"/>
</dbReference>
<keyword evidence="1" id="KW-0812">Transmembrane</keyword>
<dbReference type="OrthoDB" id="413313at2759"/>
<dbReference type="Proteomes" id="UP000614601">
    <property type="component" value="Unassembled WGS sequence"/>
</dbReference>
<dbReference type="EMBL" id="CAJFDH010000005">
    <property type="protein sequence ID" value="CAD5223987.1"/>
    <property type="molecule type" value="Genomic_DNA"/>
</dbReference>
<evidence type="ECO:0000256" key="1">
    <source>
        <dbReference type="SAM" id="Phobius"/>
    </source>
</evidence>
<keyword evidence="1" id="KW-0472">Membrane</keyword>
<dbReference type="InterPro" id="IPR004245">
    <property type="entry name" value="DUF229"/>
</dbReference>
<dbReference type="InterPro" id="IPR017850">
    <property type="entry name" value="Alkaline_phosphatase_core_sf"/>
</dbReference>
<dbReference type="AlphaFoldDB" id="A0A811L795"/>
<feature type="transmembrane region" description="Helical" evidence="1">
    <location>
        <begin position="27"/>
        <end position="44"/>
    </location>
</feature>
<gene>
    <name evidence="2" type="ORF">BOKJ2_LOCUS10757</name>
</gene>
<dbReference type="EMBL" id="CAJFCW020000005">
    <property type="protein sequence ID" value="CAG9119309.1"/>
    <property type="molecule type" value="Genomic_DNA"/>
</dbReference>
<dbReference type="Proteomes" id="UP000783686">
    <property type="component" value="Unassembled WGS sequence"/>
</dbReference>
<evidence type="ECO:0000313" key="3">
    <source>
        <dbReference type="Proteomes" id="UP000614601"/>
    </source>
</evidence>
<dbReference type="Gene3D" id="3.40.720.10">
    <property type="entry name" value="Alkaline Phosphatase, subunit A"/>
    <property type="match status" value="1"/>
</dbReference>
<organism evidence="2 3">
    <name type="scientific">Bursaphelenchus okinawaensis</name>
    <dbReference type="NCBI Taxonomy" id="465554"/>
    <lineage>
        <taxon>Eukaryota</taxon>
        <taxon>Metazoa</taxon>
        <taxon>Ecdysozoa</taxon>
        <taxon>Nematoda</taxon>
        <taxon>Chromadorea</taxon>
        <taxon>Rhabditida</taxon>
        <taxon>Tylenchina</taxon>
        <taxon>Tylenchomorpha</taxon>
        <taxon>Aphelenchoidea</taxon>
        <taxon>Aphelenchoididae</taxon>
        <taxon>Bursaphelenchus</taxon>
    </lineage>
</organism>
<sequence>MKLLVRSLIYVHDLFGVIKCQTVRHKLVLLLVSIVIVIVYNYWWNVSMACISTVTEKTSFQYYNETEVVDAKNTEVVKLEQSQELDIGKKPKSNKIHYGGVKLNKKLHHDAVQHKDKITDGDTPQKMRYEVYQPDFTYSHPYQGTCKYHVLRKDDRDLKGYIGSYARVRCIPKRPTSGVNIKQYDSGEVLIGKGFPPTLSLQNIRCHAQEITGALYPNARSFRYTGPKIELPKGVPFNVNKTMFAIECKNTKNLTVYSNAYVNFAKEKVSRHQKRSRFTSQDQFSVNILVLDSTSRNQFYRSFYSYMYGRKSARRHCVDGEFATSRFLKIWKNFALNFKNSKHFGFTFLTALTHDDPAAVGLLDNKIKVSLEELKHSGAFENTIYIIMGDHGHRIRAIQKTYTGRIEERMPLFSIRFPDRFQKLYPEKAAKFTENSNRFVSNYDIHQTLNDILFGSYNAKSVGTSLFSDIPLTRQCNDVVIPENYCMCMEKVTVTDSDITSKLYKASLKYFDTVIPTLKCVKHYSTPKEKVLFNFYSINPLARFGIRDIRYLNKFNAQTKYKSPKDNEIYIAEGVYDITVNKRLATVTLRFKYYRKTKTVEMETNPMINIQKCKALILEDVCDCF</sequence>
<evidence type="ECO:0000313" key="2">
    <source>
        <dbReference type="EMBL" id="CAD5223987.1"/>
    </source>
</evidence>
<dbReference type="PANTHER" id="PTHR10974:SF6">
    <property type="entry name" value="PROTEIN CBG19234"/>
    <property type="match status" value="1"/>
</dbReference>
<name>A0A811L795_9BILA</name>
<keyword evidence="3" id="KW-1185">Reference proteome</keyword>
<accession>A0A811L795</accession>
<dbReference type="SUPFAM" id="SSF53649">
    <property type="entry name" value="Alkaline phosphatase-like"/>
    <property type="match status" value="1"/>
</dbReference>
<proteinExistence type="predicted"/>